<dbReference type="SUPFAM" id="SSF48498">
    <property type="entry name" value="Tetracyclin repressor-like, C-terminal domain"/>
    <property type="match status" value="1"/>
</dbReference>
<evidence type="ECO:0000313" key="6">
    <source>
        <dbReference type="EMBL" id="QIK62800.1"/>
    </source>
</evidence>
<dbReference type="AlphaFoldDB" id="A0A6G7XDW1"/>
<dbReference type="InterPro" id="IPR009057">
    <property type="entry name" value="Homeodomain-like_sf"/>
</dbReference>
<evidence type="ECO:0000256" key="3">
    <source>
        <dbReference type="ARBA" id="ARBA00023163"/>
    </source>
</evidence>
<reference evidence="6 7" key="1">
    <citation type="submission" date="2020-03" db="EMBL/GenBank/DDBJ databases">
        <title>Leucobacter sp. nov., isolated from beetles.</title>
        <authorList>
            <person name="Hyun D.-W."/>
            <person name="Bae J.-W."/>
        </authorList>
    </citation>
    <scope>NUCLEOTIDE SEQUENCE [LARGE SCALE GENOMIC DNA]</scope>
    <source>
        <strain evidence="6 7">HDW9C</strain>
    </source>
</reference>
<dbReference type="EMBL" id="CP049863">
    <property type="protein sequence ID" value="QIK62800.1"/>
    <property type="molecule type" value="Genomic_DNA"/>
</dbReference>
<protein>
    <submittedName>
        <fullName evidence="6">TetR/AcrR family transcriptional regulator</fullName>
    </submittedName>
</protein>
<dbReference type="KEGG" id="lvi:G7068_06000"/>
<dbReference type="RefSeq" id="WP_166290225.1">
    <property type="nucleotide sequence ID" value="NZ_CP049863.1"/>
</dbReference>
<accession>A0A6G7XDW1</accession>
<dbReference type="PROSITE" id="PS50977">
    <property type="entry name" value="HTH_TETR_2"/>
    <property type="match status" value="1"/>
</dbReference>
<dbReference type="InterPro" id="IPR001647">
    <property type="entry name" value="HTH_TetR"/>
</dbReference>
<evidence type="ECO:0000313" key="7">
    <source>
        <dbReference type="Proteomes" id="UP000502677"/>
    </source>
</evidence>
<evidence type="ECO:0000256" key="4">
    <source>
        <dbReference type="PROSITE-ProRule" id="PRU00335"/>
    </source>
</evidence>
<dbReference type="InterPro" id="IPR036271">
    <property type="entry name" value="Tet_transcr_reg_TetR-rel_C_sf"/>
</dbReference>
<keyword evidence="3" id="KW-0804">Transcription</keyword>
<keyword evidence="1" id="KW-0805">Transcription regulation</keyword>
<feature type="domain" description="HTH tetR-type" evidence="5">
    <location>
        <begin position="18"/>
        <end position="78"/>
    </location>
</feature>
<dbReference type="PANTHER" id="PTHR47506">
    <property type="entry name" value="TRANSCRIPTIONAL REGULATORY PROTEIN"/>
    <property type="match status" value="1"/>
</dbReference>
<dbReference type="GO" id="GO:0003677">
    <property type="term" value="F:DNA binding"/>
    <property type="evidence" value="ECO:0007669"/>
    <property type="project" value="UniProtKB-UniRule"/>
</dbReference>
<dbReference type="Gene3D" id="1.10.357.10">
    <property type="entry name" value="Tetracycline Repressor, domain 2"/>
    <property type="match status" value="1"/>
</dbReference>
<dbReference type="PANTHER" id="PTHR47506:SF6">
    <property type="entry name" value="HTH-TYPE TRANSCRIPTIONAL REPRESSOR NEMR"/>
    <property type="match status" value="1"/>
</dbReference>
<keyword evidence="7" id="KW-1185">Reference proteome</keyword>
<dbReference type="Pfam" id="PF00440">
    <property type="entry name" value="TetR_N"/>
    <property type="match status" value="1"/>
</dbReference>
<gene>
    <name evidence="6" type="ORF">G7068_06000</name>
</gene>
<dbReference type="Pfam" id="PF16925">
    <property type="entry name" value="TetR_C_13"/>
    <property type="match status" value="1"/>
</dbReference>
<dbReference type="Gene3D" id="1.10.10.60">
    <property type="entry name" value="Homeodomain-like"/>
    <property type="match status" value="1"/>
</dbReference>
<organism evidence="6 7">
    <name type="scientific">Leucobacter viscericola</name>
    <dbReference type="NCBI Taxonomy" id="2714935"/>
    <lineage>
        <taxon>Bacteria</taxon>
        <taxon>Bacillati</taxon>
        <taxon>Actinomycetota</taxon>
        <taxon>Actinomycetes</taxon>
        <taxon>Micrococcales</taxon>
        <taxon>Microbacteriaceae</taxon>
        <taxon>Leucobacter</taxon>
    </lineage>
</organism>
<dbReference type="Proteomes" id="UP000502677">
    <property type="component" value="Chromosome"/>
</dbReference>
<sequence length="206" mass="22059">MNSSSAASREDGRRARGDLTRGAVLAEAIQVASEQGLADMSIGQLASAAGLSKSGVATLFGSKEALQLAVIDHAREVFVSAVITPCRDVPSGGERLRAVALSWLRYSQNRVFRGGCFFLAAATEFDSQPGPVRDRIAECLREWDDYLVSCAKAAVSSGQLRRDADPQQLGFELFALFAAVNTRALLYGDEAVYAQAEESLRRILAG</sequence>
<feature type="DNA-binding region" description="H-T-H motif" evidence="4">
    <location>
        <begin position="41"/>
        <end position="60"/>
    </location>
</feature>
<evidence type="ECO:0000256" key="2">
    <source>
        <dbReference type="ARBA" id="ARBA00023125"/>
    </source>
</evidence>
<keyword evidence="2 4" id="KW-0238">DNA-binding</keyword>
<evidence type="ECO:0000256" key="1">
    <source>
        <dbReference type="ARBA" id="ARBA00023015"/>
    </source>
</evidence>
<proteinExistence type="predicted"/>
<evidence type="ECO:0000259" key="5">
    <source>
        <dbReference type="PROSITE" id="PS50977"/>
    </source>
</evidence>
<name>A0A6G7XDW1_9MICO</name>
<dbReference type="SUPFAM" id="SSF46689">
    <property type="entry name" value="Homeodomain-like"/>
    <property type="match status" value="1"/>
</dbReference>
<dbReference type="InterPro" id="IPR011075">
    <property type="entry name" value="TetR_C"/>
</dbReference>